<evidence type="ECO:0000313" key="6">
    <source>
        <dbReference type="EMBL" id="ORA97168.1"/>
    </source>
</evidence>
<protein>
    <submittedName>
        <fullName evidence="6">TetR family transcriptional regulator</fullName>
    </submittedName>
</protein>
<organism evidence="6 7">
    <name type="scientific">Mycobacterium intermedium</name>
    <dbReference type="NCBI Taxonomy" id="28445"/>
    <lineage>
        <taxon>Bacteria</taxon>
        <taxon>Bacillati</taxon>
        <taxon>Actinomycetota</taxon>
        <taxon>Actinomycetes</taxon>
        <taxon>Mycobacteriales</taxon>
        <taxon>Mycobacteriaceae</taxon>
        <taxon>Mycobacterium</taxon>
        <taxon>Mycobacterium simiae complex</taxon>
    </lineage>
</organism>
<reference evidence="6 7" key="1">
    <citation type="submission" date="2017-02" db="EMBL/GenBank/DDBJ databases">
        <title>The new phylogeny of genus Mycobacterium.</title>
        <authorList>
            <person name="Tortoli E."/>
            <person name="Trovato A."/>
            <person name="Cirillo D.M."/>
        </authorList>
    </citation>
    <scope>NUCLEOTIDE SEQUENCE [LARGE SCALE GENOMIC DNA]</scope>
    <source>
        <strain evidence="6 7">DSM 44049</strain>
    </source>
</reference>
<feature type="domain" description="HTH tetR-type" evidence="5">
    <location>
        <begin position="13"/>
        <end position="73"/>
    </location>
</feature>
<dbReference type="GO" id="GO:0000976">
    <property type="term" value="F:transcription cis-regulatory region binding"/>
    <property type="evidence" value="ECO:0007669"/>
    <property type="project" value="TreeGrafter"/>
</dbReference>
<dbReference type="GO" id="GO:0003700">
    <property type="term" value="F:DNA-binding transcription factor activity"/>
    <property type="evidence" value="ECO:0007669"/>
    <property type="project" value="TreeGrafter"/>
</dbReference>
<dbReference type="InterPro" id="IPR009057">
    <property type="entry name" value="Homeodomain-like_sf"/>
</dbReference>
<evidence type="ECO:0000313" key="7">
    <source>
        <dbReference type="Proteomes" id="UP000192739"/>
    </source>
</evidence>
<keyword evidence="2 4" id="KW-0238">DNA-binding</keyword>
<dbReference type="Pfam" id="PF00440">
    <property type="entry name" value="TetR_N"/>
    <property type="match status" value="1"/>
</dbReference>
<dbReference type="Proteomes" id="UP000192739">
    <property type="component" value="Unassembled WGS sequence"/>
</dbReference>
<evidence type="ECO:0000256" key="2">
    <source>
        <dbReference type="ARBA" id="ARBA00023125"/>
    </source>
</evidence>
<accession>A0A1E3SJN8</accession>
<comment type="caution">
    <text evidence="6">The sequence shown here is derived from an EMBL/GenBank/DDBJ whole genome shotgun (WGS) entry which is preliminary data.</text>
</comment>
<dbReference type="PANTHER" id="PTHR30055">
    <property type="entry name" value="HTH-TYPE TRANSCRIPTIONAL REGULATOR RUTR"/>
    <property type="match status" value="1"/>
</dbReference>
<dbReference type="PROSITE" id="PS50977">
    <property type="entry name" value="HTH_TETR_2"/>
    <property type="match status" value="1"/>
</dbReference>
<dbReference type="PANTHER" id="PTHR30055:SF234">
    <property type="entry name" value="HTH-TYPE TRANSCRIPTIONAL REGULATOR BETI"/>
    <property type="match status" value="1"/>
</dbReference>
<sequence length="229" mass="24928">MTVDFRPDNPEEDFVRRRLIHAAEEVFAETEPGAVQMEAIAKRAGVSRATAFRRMGSISEVVVQVAIRRAQRHIAAVQELMAAQTGVFAKVEAALIYTARELPTDASIAALIAQHSTGSNDPRVHEAAVGAMGPVVREGQRNGEIRTDVPFDDLIDFLVEQTYLAAEGVDRSEAAVRKRFRQFVVPAIEARDGHGGDILSRARELRDTAAATAAAAQSLVEQLEGRTRT</sequence>
<name>A0A1E3SJN8_MYCIE</name>
<evidence type="ECO:0000256" key="3">
    <source>
        <dbReference type="ARBA" id="ARBA00023163"/>
    </source>
</evidence>
<feature type="DNA-binding region" description="H-T-H motif" evidence="4">
    <location>
        <begin position="36"/>
        <end position="55"/>
    </location>
</feature>
<dbReference type="OrthoDB" id="4707781at2"/>
<keyword evidence="1" id="KW-0805">Transcription regulation</keyword>
<keyword evidence="7" id="KW-1185">Reference proteome</keyword>
<proteinExistence type="predicted"/>
<dbReference type="STRING" id="28445.BHQ20_04370"/>
<evidence type="ECO:0000256" key="1">
    <source>
        <dbReference type="ARBA" id="ARBA00023015"/>
    </source>
</evidence>
<dbReference type="InterPro" id="IPR001647">
    <property type="entry name" value="HTH_TetR"/>
</dbReference>
<dbReference type="AlphaFoldDB" id="A0A1E3SJN8"/>
<gene>
    <name evidence="6" type="ORF">BST27_22950</name>
</gene>
<dbReference type="EMBL" id="MVHT01000079">
    <property type="protein sequence ID" value="ORA97168.1"/>
    <property type="molecule type" value="Genomic_DNA"/>
</dbReference>
<dbReference type="RefSeq" id="WP_069417885.1">
    <property type="nucleotide sequence ID" value="NZ_JACKTC010000007.1"/>
</dbReference>
<keyword evidence="3" id="KW-0804">Transcription</keyword>
<dbReference type="SUPFAM" id="SSF46689">
    <property type="entry name" value="Homeodomain-like"/>
    <property type="match status" value="1"/>
</dbReference>
<evidence type="ECO:0000259" key="5">
    <source>
        <dbReference type="PROSITE" id="PS50977"/>
    </source>
</evidence>
<dbReference type="InterPro" id="IPR050109">
    <property type="entry name" value="HTH-type_TetR-like_transc_reg"/>
</dbReference>
<evidence type="ECO:0000256" key="4">
    <source>
        <dbReference type="PROSITE-ProRule" id="PRU00335"/>
    </source>
</evidence>
<dbReference type="Gene3D" id="1.10.357.10">
    <property type="entry name" value="Tetracycline Repressor, domain 2"/>
    <property type="match status" value="1"/>
</dbReference>